<evidence type="ECO:0000256" key="5">
    <source>
        <dbReference type="ARBA" id="ARBA00023136"/>
    </source>
</evidence>
<organism evidence="10 11">
    <name type="scientific">Methylobacterium gnaphalii</name>
    <dbReference type="NCBI Taxonomy" id="1010610"/>
    <lineage>
        <taxon>Bacteria</taxon>
        <taxon>Pseudomonadati</taxon>
        <taxon>Pseudomonadota</taxon>
        <taxon>Alphaproteobacteria</taxon>
        <taxon>Hyphomicrobiales</taxon>
        <taxon>Methylobacteriaceae</taxon>
        <taxon>Methylobacterium</taxon>
    </lineage>
</organism>
<sequence>MRILTTLVLLLAGLTGAQALVPKQPKDLVRARLVAETATVAPGSTVTVGIHMAMKPGWHVYWRNPGDSGLPPEMAWELPPGARVGAIDWPVPERLPVQTLMNYGYEGEVTLLLPLSVPQNIPAGQPLHVGGKLSYLVCEEICIPGSSDLALDIPVAAPGTTPLPDPAQAALFAQARAALPIPSPWPSRLTREGNGLVLHLDHAGLTAGSVAEAAFFPYGETVLDNAAAQTLTVDDTGLHLALKPSDPATAPSELPGVLAFSENGTRRAFVIGVAPAAAPAATVMAEPAPASAPVPAPEETLTLWSAAGFALLGGLVLNLMPCVFPVLSIKVLSLVKQAGQSRARVRIHGLAYTAGVLASFLALAGLLMALKSGGATLGWGFQLQSPIVVALLAYGLLAMGLSLSGVWHLGGGVAGIGDGLTRRSGYQGSFFTGVLATLVATPCTAPFMGAAVGFALTQPPAAGLTVFASLGLGLALPFLLLTVWPGALRLMPRPGAWMDTLKGVLAFPVYATVAWLVWVLAQQVGPNGLLAGLAGLVLVGFAAWAWERARFFDGWSGGLARVTALAALLAVAGLVTVLDGERATAGPSLTTGGFELFTQARLDGLRDDGRTVFVDMTAAWCITCQINERTTLSRDAVRRAFHANDVALLRGDWTNQNPEITALLERYGRSGVPLYLVYRGKAEAVVLPQILTEGIVLAEIEKRPGLAQR</sequence>
<dbReference type="InterPro" id="IPR036249">
    <property type="entry name" value="Thioredoxin-like_sf"/>
</dbReference>
<evidence type="ECO:0000259" key="9">
    <source>
        <dbReference type="Pfam" id="PF11412"/>
    </source>
</evidence>
<dbReference type="GO" id="GO:0017004">
    <property type="term" value="P:cytochrome complex assembly"/>
    <property type="evidence" value="ECO:0007669"/>
    <property type="project" value="UniProtKB-KW"/>
</dbReference>
<dbReference type="SUPFAM" id="SSF52833">
    <property type="entry name" value="Thioredoxin-like"/>
    <property type="match status" value="1"/>
</dbReference>
<keyword evidence="11" id="KW-1185">Reference proteome</keyword>
<feature type="transmembrane region" description="Helical" evidence="6">
    <location>
        <begin position="462"/>
        <end position="484"/>
    </location>
</feature>
<feature type="transmembrane region" description="Helical" evidence="6">
    <location>
        <begin position="527"/>
        <end position="546"/>
    </location>
</feature>
<dbReference type="PANTHER" id="PTHR32234:SF3">
    <property type="entry name" value="SUPPRESSION OF COPPER SENSITIVITY PROTEIN"/>
    <property type="match status" value="1"/>
</dbReference>
<feature type="signal peptide" evidence="7">
    <location>
        <begin position="1"/>
        <end position="19"/>
    </location>
</feature>
<keyword evidence="7" id="KW-0732">Signal</keyword>
<evidence type="ECO:0000256" key="1">
    <source>
        <dbReference type="ARBA" id="ARBA00004141"/>
    </source>
</evidence>
<gene>
    <name evidence="10" type="ORF">MGN01_00620</name>
</gene>
<dbReference type="EMBL" id="BJZV01000001">
    <property type="protein sequence ID" value="GEP08217.1"/>
    <property type="molecule type" value="Genomic_DNA"/>
</dbReference>
<comment type="caution">
    <text evidence="10">The sequence shown here is derived from an EMBL/GenBank/DDBJ whole genome shotgun (WGS) entry which is preliminary data.</text>
</comment>
<dbReference type="PANTHER" id="PTHR32234">
    <property type="entry name" value="THIOL:DISULFIDE INTERCHANGE PROTEIN DSBD"/>
    <property type="match status" value="1"/>
</dbReference>
<evidence type="ECO:0000313" key="11">
    <source>
        <dbReference type="Proteomes" id="UP000321750"/>
    </source>
</evidence>
<keyword evidence="3" id="KW-0201">Cytochrome c-type biogenesis</keyword>
<reference evidence="10 11" key="1">
    <citation type="submission" date="2019-07" db="EMBL/GenBank/DDBJ databases">
        <title>Whole genome shotgun sequence of Methylobacterium gnaphalii NBRC 107716.</title>
        <authorList>
            <person name="Hosoyama A."/>
            <person name="Uohara A."/>
            <person name="Ohji S."/>
            <person name="Ichikawa N."/>
        </authorList>
    </citation>
    <scope>NUCLEOTIDE SEQUENCE [LARGE SCALE GENOMIC DNA]</scope>
    <source>
        <strain evidence="10 11">NBRC 107716</strain>
    </source>
</reference>
<feature type="transmembrane region" description="Helical" evidence="6">
    <location>
        <begin position="349"/>
        <end position="367"/>
    </location>
</feature>
<protein>
    <submittedName>
        <fullName evidence="10">Thiol:disulfide interchange protein DsbD</fullName>
    </submittedName>
</protein>
<keyword evidence="4 6" id="KW-1133">Transmembrane helix</keyword>
<dbReference type="Gene3D" id="3.40.30.10">
    <property type="entry name" value="Glutaredoxin"/>
    <property type="match status" value="1"/>
</dbReference>
<accession>A0A512JE50</accession>
<feature type="transmembrane region" description="Helical" evidence="6">
    <location>
        <begin position="558"/>
        <end position="578"/>
    </location>
</feature>
<evidence type="ECO:0000256" key="2">
    <source>
        <dbReference type="ARBA" id="ARBA00022692"/>
    </source>
</evidence>
<feature type="transmembrane region" description="Helical" evidence="6">
    <location>
        <begin position="430"/>
        <end position="456"/>
    </location>
</feature>
<comment type="subcellular location">
    <subcellularLocation>
        <location evidence="1">Membrane</location>
        <topology evidence="1">Multi-pass membrane protein</topology>
    </subcellularLocation>
</comment>
<feature type="transmembrane region" description="Helical" evidence="6">
    <location>
        <begin position="387"/>
        <end position="409"/>
    </location>
</feature>
<dbReference type="GO" id="GO:0045454">
    <property type="term" value="P:cell redox homeostasis"/>
    <property type="evidence" value="ECO:0007669"/>
    <property type="project" value="TreeGrafter"/>
</dbReference>
<evidence type="ECO:0000256" key="6">
    <source>
        <dbReference type="SAM" id="Phobius"/>
    </source>
</evidence>
<dbReference type="Pfam" id="PF11412">
    <property type="entry name" value="DsbD_N"/>
    <property type="match status" value="1"/>
</dbReference>
<keyword evidence="5 6" id="KW-0472">Membrane</keyword>
<dbReference type="Pfam" id="PF13899">
    <property type="entry name" value="Thioredoxin_7"/>
    <property type="match status" value="1"/>
</dbReference>
<name>A0A512JE50_9HYPH</name>
<evidence type="ECO:0000313" key="10">
    <source>
        <dbReference type="EMBL" id="GEP08217.1"/>
    </source>
</evidence>
<feature type="domain" description="Thiol:disulfide interchange protein DsbD N-terminal" evidence="9">
    <location>
        <begin position="35"/>
        <end position="150"/>
    </location>
</feature>
<keyword evidence="2 6" id="KW-0812">Transmembrane</keyword>
<dbReference type="InterPro" id="IPR035671">
    <property type="entry name" value="DsbD_gamma"/>
</dbReference>
<proteinExistence type="predicted"/>
<dbReference type="AlphaFoldDB" id="A0A512JE50"/>
<dbReference type="InterPro" id="IPR028250">
    <property type="entry name" value="DsbDN"/>
</dbReference>
<dbReference type="CDD" id="cd02953">
    <property type="entry name" value="DsbDgamma"/>
    <property type="match status" value="1"/>
</dbReference>
<feature type="chain" id="PRO_5021700082" evidence="7">
    <location>
        <begin position="20"/>
        <end position="709"/>
    </location>
</feature>
<evidence type="ECO:0000256" key="7">
    <source>
        <dbReference type="SAM" id="SignalP"/>
    </source>
</evidence>
<dbReference type="GO" id="GO:0015035">
    <property type="term" value="F:protein-disulfide reductase activity"/>
    <property type="evidence" value="ECO:0007669"/>
    <property type="project" value="TreeGrafter"/>
</dbReference>
<dbReference type="GO" id="GO:0016020">
    <property type="term" value="C:membrane"/>
    <property type="evidence" value="ECO:0007669"/>
    <property type="project" value="UniProtKB-SubCell"/>
</dbReference>
<dbReference type="Pfam" id="PF02683">
    <property type="entry name" value="DsbD_TM"/>
    <property type="match status" value="1"/>
</dbReference>
<feature type="transmembrane region" description="Helical" evidence="6">
    <location>
        <begin position="504"/>
        <end position="521"/>
    </location>
</feature>
<dbReference type="InterPro" id="IPR003834">
    <property type="entry name" value="Cyt_c_assmbl_TM_dom"/>
</dbReference>
<evidence type="ECO:0000256" key="4">
    <source>
        <dbReference type="ARBA" id="ARBA00022989"/>
    </source>
</evidence>
<evidence type="ECO:0000256" key="3">
    <source>
        <dbReference type="ARBA" id="ARBA00022748"/>
    </source>
</evidence>
<feature type="domain" description="Cytochrome C biogenesis protein transmembrane" evidence="8">
    <location>
        <begin position="305"/>
        <end position="517"/>
    </location>
</feature>
<feature type="transmembrane region" description="Helical" evidence="6">
    <location>
        <begin position="303"/>
        <end position="328"/>
    </location>
</feature>
<evidence type="ECO:0000259" key="8">
    <source>
        <dbReference type="Pfam" id="PF02683"/>
    </source>
</evidence>
<dbReference type="Proteomes" id="UP000321750">
    <property type="component" value="Unassembled WGS sequence"/>
</dbReference>